<sequence length="401" mass="41153">MARHGRLPRTGAGRGVLKLVGAGLAVVLVSSLCVAGVAVWNLTSQIKPGVALEGEENIPEIGAIEGGVNLLLVGSDSGEGNPAYGERGEHLADVTMLLHISEDHSNATVVSFPRDLLVPIPSCDGHSAMSAQKLNSSLSYGGLSCTVETVKDLTGLDIPFAAKIEFDGVIQMSNAVGGVPVCVASDIRDKQIGLYLTAGEHTLSGWDALQFVRTRYGVGDGSDLSRISNQQVFLSSLARTIKSAETLSDPVKVYGLAQAAVSNMEMSNSLQNVTTLASIALALKDIPLDNVNFVRYPGGTGTSGGLSVVIPNKSDASILFDAIAADQPITITGDTGDGSSVDPNAPVEEATPETPETPADPGATGEATAPDATQPPTPTSVELPSTIMGQSAGTYTCSAGQ</sequence>
<evidence type="ECO:0000256" key="2">
    <source>
        <dbReference type="SAM" id="MobiDB-lite"/>
    </source>
</evidence>
<dbReference type="Proteomes" id="UP000317998">
    <property type="component" value="Unassembled WGS sequence"/>
</dbReference>
<evidence type="ECO:0000256" key="1">
    <source>
        <dbReference type="ARBA" id="ARBA00006068"/>
    </source>
</evidence>
<feature type="compositionally biased region" description="Polar residues" evidence="2">
    <location>
        <begin position="380"/>
        <end position="401"/>
    </location>
</feature>
<comment type="caution">
    <text evidence="5">The sequence shown here is derived from an EMBL/GenBank/DDBJ whole genome shotgun (WGS) entry which is preliminary data.</text>
</comment>
<keyword evidence="3" id="KW-0472">Membrane</keyword>
<dbReference type="NCBIfam" id="TIGR00350">
    <property type="entry name" value="lytR_cpsA_psr"/>
    <property type="match status" value="1"/>
</dbReference>
<evidence type="ECO:0000256" key="3">
    <source>
        <dbReference type="SAM" id="Phobius"/>
    </source>
</evidence>
<gene>
    <name evidence="5" type="ORF">FB562_0679</name>
</gene>
<accession>A0A542YHZ3</accession>
<evidence type="ECO:0000259" key="4">
    <source>
        <dbReference type="Pfam" id="PF03816"/>
    </source>
</evidence>
<evidence type="ECO:0000313" key="5">
    <source>
        <dbReference type="EMBL" id="TQL47614.1"/>
    </source>
</evidence>
<name>A0A542YHZ3_9MICO</name>
<feature type="domain" description="Cell envelope-related transcriptional attenuator" evidence="4">
    <location>
        <begin position="92"/>
        <end position="242"/>
    </location>
</feature>
<feature type="compositionally biased region" description="Low complexity" evidence="2">
    <location>
        <begin position="343"/>
        <end position="372"/>
    </location>
</feature>
<organism evidence="5 6">
    <name type="scientific">Homoserinimonas aerilata</name>
    <dbReference type="NCBI Taxonomy" id="1162970"/>
    <lineage>
        <taxon>Bacteria</taxon>
        <taxon>Bacillati</taxon>
        <taxon>Actinomycetota</taxon>
        <taxon>Actinomycetes</taxon>
        <taxon>Micrococcales</taxon>
        <taxon>Microbacteriaceae</taxon>
        <taxon>Homoserinimonas</taxon>
    </lineage>
</organism>
<comment type="similarity">
    <text evidence="1">Belongs to the LytR/CpsA/Psr (LCP) family.</text>
</comment>
<protein>
    <submittedName>
        <fullName evidence="5">LytR family transcriptional attenuator</fullName>
    </submittedName>
</protein>
<reference evidence="5 6" key="1">
    <citation type="submission" date="2019-06" db="EMBL/GenBank/DDBJ databases">
        <title>Sequencing the genomes of 1000 actinobacteria strains.</title>
        <authorList>
            <person name="Klenk H.-P."/>
        </authorList>
    </citation>
    <scope>NUCLEOTIDE SEQUENCE [LARGE SCALE GENOMIC DNA]</scope>
    <source>
        <strain evidence="5 6">DSM 26477</strain>
    </source>
</reference>
<feature type="transmembrane region" description="Helical" evidence="3">
    <location>
        <begin position="20"/>
        <end position="40"/>
    </location>
</feature>
<dbReference type="PANTHER" id="PTHR33392:SF6">
    <property type="entry name" value="POLYISOPRENYL-TEICHOIC ACID--PEPTIDOGLYCAN TEICHOIC ACID TRANSFERASE TAGU"/>
    <property type="match status" value="1"/>
</dbReference>
<feature type="compositionally biased region" description="Polar residues" evidence="2">
    <location>
        <begin position="330"/>
        <end position="342"/>
    </location>
</feature>
<dbReference type="AlphaFoldDB" id="A0A542YHZ3"/>
<dbReference type="PANTHER" id="PTHR33392">
    <property type="entry name" value="POLYISOPRENYL-TEICHOIC ACID--PEPTIDOGLYCAN TEICHOIC ACID TRANSFERASE TAGU"/>
    <property type="match status" value="1"/>
</dbReference>
<dbReference type="InterPro" id="IPR004474">
    <property type="entry name" value="LytR_CpsA_psr"/>
</dbReference>
<keyword evidence="3" id="KW-1133">Transmembrane helix</keyword>
<feature type="region of interest" description="Disordered" evidence="2">
    <location>
        <begin position="330"/>
        <end position="401"/>
    </location>
</feature>
<evidence type="ECO:0000313" key="6">
    <source>
        <dbReference type="Proteomes" id="UP000317998"/>
    </source>
</evidence>
<keyword evidence="6" id="KW-1185">Reference proteome</keyword>
<dbReference type="Gene3D" id="3.40.630.190">
    <property type="entry name" value="LCP protein"/>
    <property type="match status" value="1"/>
</dbReference>
<keyword evidence="3" id="KW-0812">Transmembrane</keyword>
<proteinExistence type="inferred from homology"/>
<dbReference type="Pfam" id="PF03816">
    <property type="entry name" value="LytR_cpsA_psr"/>
    <property type="match status" value="1"/>
</dbReference>
<dbReference type="InterPro" id="IPR050922">
    <property type="entry name" value="LytR/CpsA/Psr_CW_biosynth"/>
</dbReference>
<dbReference type="EMBL" id="VFOM01000001">
    <property type="protein sequence ID" value="TQL47614.1"/>
    <property type="molecule type" value="Genomic_DNA"/>
</dbReference>